<proteinExistence type="predicted"/>
<feature type="region of interest" description="Disordered" evidence="1">
    <location>
        <begin position="38"/>
        <end position="70"/>
    </location>
</feature>
<dbReference type="Proteomes" id="UP001550348">
    <property type="component" value="Unassembled WGS sequence"/>
</dbReference>
<organism evidence="2 3">
    <name type="scientific">Micromonospora fulviviridis</name>
    <dbReference type="NCBI Taxonomy" id="47860"/>
    <lineage>
        <taxon>Bacteria</taxon>
        <taxon>Bacillati</taxon>
        <taxon>Actinomycetota</taxon>
        <taxon>Actinomycetes</taxon>
        <taxon>Micromonosporales</taxon>
        <taxon>Micromonosporaceae</taxon>
        <taxon>Micromonospora</taxon>
    </lineage>
</organism>
<protein>
    <submittedName>
        <fullName evidence="2">Uncharacterized protein</fullName>
    </submittedName>
</protein>
<evidence type="ECO:0000313" key="2">
    <source>
        <dbReference type="EMBL" id="MEU0156728.1"/>
    </source>
</evidence>
<comment type="caution">
    <text evidence="2">The sequence shown here is derived from an EMBL/GenBank/DDBJ whole genome shotgun (WGS) entry which is preliminary data.</text>
</comment>
<keyword evidence="3" id="KW-1185">Reference proteome</keyword>
<sequence length="70" mass="7486">MQNWTLKGDEARALPLDELALRVLISAQHSWNWRSGELKPKPDVDGVDAVTPVPVTARPVAPSTSASPAA</sequence>
<reference evidence="2 3" key="1">
    <citation type="submission" date="2024-06" db="EMBL/GenBank/DDBJ databases">
        <title>The Natural Products Discovery Center: Release of the First 8490 Sequenced Strains for Exploring Actinobacteria Biosynthetic Diversity.</title>
        <authorList>
            <person name="Kalkreuter E."/>
            <person name="Kautsar S.A."/>
            <person name="Yang D."/>
            <person name="Bader C.D."/>
            <person name="Teijaro C.N."/>
            <person name="Fluegel L."/>
            <person name="Davis C.M."/>
            <person name="Simpson J.R."/>
            <person name="Lauterbach L."/>
            <person name="Steele A.D."/>
            <person name="Gui C."/>
            <person name="Meng S."/>
            <person name="Li G."/>
            <person name="Viehrig K."/>
            <person name="Ye F."/>
            <person name="Su P."/>
            <person name="Kiefer A.F."/>
            <person name="Nichols A."/>
            <person name="Cepeda A.J."/>
            <person name="Yan W."/>
            <person name="Fan B."/>
            <person name="Jiang Y."/>
            <person name="Adhikari A."/>
            <person name="Zheng C.-J."/>
            <person name="Schuster L."/>
            <person name="Cowan T.M."/>
            <person name="Smanski M.J."/>
            <person name="Chevrette M.G."/>
            <person name="De Carvalho L.P.S."/>
            <person name="Shen B."/>
        </authorList>
    </citation>
    <scope>NUCLEOTIDE SEQUENCE [LARGE SCALE GENOMIC DNA]</scope>
    <source>
        <strain evidence="2 3">NPDC006286</strain>
    </source>
</reference>
<evidence type="ECO:0000256" key="1">
    <source>
        <dbReference type="SAM" id="MobiDB-lite"/>
    </source>
</evidence>
<gene>
    <name evidence="2" type="ORF">ABZ071_33645</name>
</gene>
<dbReference type="EMBL" id="JBEXRX010000223">
    <property type="protein sequence ID" value="MEU0156728.1"/>
    <property type="molecule type" value="Genomic_DNA"/>
</dbReference>
<name>A0ABV2VVB0_9ACTN</name>
<dbReference type="RefSeq" id="WP_355668219.1">
    <property type="nucleotide sequence ID" value="NZ_JBEXRX010000223.1"/>
</dbReference>
<evidence type="ECO:0000313" key="3">
    <source>
        <dbReference type="Proteomes" id="UP001550348"/>
    </source>
</evidence>
<accession>A0ABV2VVB0</accession>
<feature type="compositionally biased region" description="Low complexity" evidence="1">
    <location>
        <begin position="47"/>
        <end position="70"/>
    </location>
</feature>